<proteinExistence type="predicted"/>
<name>A0A5J6PYH3_9NEIS</name>
<dbReference type="EMBL" id="CP031700">
    <property type="protein sequence ID" value="QEY25907.1"/>
    <property type="molecule type" value="Genomic_DNA"/>
</dbReference>
<dbReference type="KEGG" id="nzl:D0T92_04740"/>
<gene>
    <name evidence="1" type="ORF">D0T92_04740</name>
</gene>
<evidence type="ECO:0000313" key="1">
    <source>
        <dbReference type="EMBL" id="QEY25907.1"/>
    </source>
</evidence>
<reference evidence="1 2" key="1">
    <citation type="submission" date="2018-08" db="EMBL/GenBank/DDBJ databases">
        <title>Neisseria zalophi ATCC BAA-2455 complete genome.</title>
        <authorList>
            <person name="Veseli I.A."/>
            <person name="Buttler R."/>
            <person name="Mascarenhas dos Santos A.C."/>
            <person name="Pombert J.-F."/>
        </authorList>
    </citation>
    <scope>NUCLEOTIDE SEQUENCE [LARGE SCALE GENOMIC DNA]</scope>
    <source>
        <strain evidence="1 2">ATCC BAA-2455</strain>
    </source>
</reference>
<accession>A0A5J6PYH3</accession>
<organism evidence="1 2">
    <name type="scientific">Neisseria zalophi</name>
    <dbReference type="NCBI Taxonomy" id="640030"/>
    <lineage>
        <taxon>Bacteria</taxon>
        <taxon>Pseudomonadati</taxon>
        <taxon>Pseudomonadota</taxon>
        <taxon>Betaproteobacteria</taxon>
        <taxon>Neisseriales</taxon>
        <taxon>Neisseriaceae</taxon>
        <taxon>Neisseria</taxon>
    </lineage>
</organism>
<protein>
    <submittedName>
        <fullName evidence="1">Uncharacterized protein</fullName>
    </submittedName>
</protein>
<sequence length="101" mass="11067">MDLPILIDYIWNNPLATGVAGSAAYDGIKNLLGNVWDKLEVHKENNDKNKFTEELINLFQDTPQIKSQLENLLSNTNITTNIQTGNINAGGNVSIGNINNA</sequence>
<evidence type="ECO:0000313" key="2">
    <source>
        <dbReference type="Proteomes" id="UP000325713"/>
    </source>
</evidence>
<dbReference type="RefSeq" id="WP_151050690.1">
    <property type="nucleotide sequence ID" value="NZ_CP031700.1"/>
</dbReference>
<dbReference type="AlphaFoldDB" id="A0A5J6PYH3"/>
<dbReference type="Proteomes" id="UP000325713">
    <property type="component" value="Chromosome"/>
</dbReference>
<keyword evidence="2" id="KW-1185">Reference proteome</keyword>